<name>A0ABD1MW24_9FABA</name>
<reference evidence="1 2" key="1">
    <citation type="submission" date="2024-08" db="EMBL/GenBank/DDBJ databases">
        <title>Insights into the chromosomal genome structure of Flemingia macrophylla.</title>
        <authorList>
            <person name="Ding Y."/>
            <person name="Zhao Y."/>
            <person name="Bi W."/>
            <person name="Wu M."/>
            <person name="Zhao G."/>
            <person name="Gong Y."/>
            <person name="Li W."/>
            <person name="Zhang P."/>
        </authorList>
    </citation>
    <scope>NUCLEOTIDE SEQUENCE [LARGE SCALE GENOMIC DNA]</scope>
    <source>
        <strain evidence="1">DYQJB</strain>
        <tissue evidence="1">Leaf</tissue>
    </source>
</reference>
<accession>A0ABD1MW24</accession>
<comment type="caution">
    <text evidence="1">The sequence shown here is derived from an EMBL/GenBank/DDBJ whole genome shotgun (WGS) entry which is preliminary data.</text>
</comment>
<dbReference type="EMBL" id="JBGMDY010000004">
    <property type="protein sequence ID" value="KAL2339230.1"/>
    <property type="molecule type" value="Genomic_DNA"/>
</dbReference>
<gene>
    <name evidence="1" type="ORF">Fmac_013676</name>
</gene>
<dbReference type="AlphaFoldDB" id="A0ABD1MW24"/>
<keyword evidence="2" id="KW-1185">Reference proteome</keyword>
<sequence length="81" mass="8697">MASGAIFSSLRRRRSPMLEAFLAPVDLSDVALSGGFPPPFGVFERFRLREASPPNGGALPQGALPIALPLQDSPRLLRPIE</sequence>
<organism evidence="1 2">
    <name type="scientific">Flemingia macrophylla</name>
    <dbReference type="NCBI Taxonomy" id="520843"/>
    <lineage>
        <taxon>Eukaryota</taxon>
        <taxon>Viridiplantae</taxon>
        <taxon>Streptophyta</taxon>
        <taxon>Embryophyta</taxon>
        <taxon>Tracheophyta</taxon>
        <taxon>Spermatophyta</taxon>
        <taxon>Magnoliopsida</taxon>
        <taxon>eudicotyledons</taxon>
        <taxon>Gunneridae</taxon>
        <taxon>Pentapetalae</taxon>
        <taxon>rosids</taxon>
        <taxon>fabids</taxon>
        <taxon>Fabales</taxon>
        <taxon>Fabaceae</taxon>
        <taxon>Papilionoideae</taxon>
        <taxon>50 kb inversion clade</taxon>
        <taxon>NPAAA clade</taxon>
        <taxon>indigoferoid/millettioid clade</taxon>
        <taxon>Phaseoleae</taxon>
        <taxon>Flemingia</taxon>
    </lineage>
</organism>
<proteinExistence type="predicted"/>
<protein>
    <submittedName>
        <fullName evidence="1">Uncharacterized protein</fullName>
    </submittedName>
</protein>
<dbReference type="Proteomes" id="UP001603857">
    <property type="component" value="Unassembled WGS sequence"/>
</dbReference>
<evidence type="ECO:0000313" key="1">
    <source>
        <dbReference type="EMBL" id="KAL2339230.1"/>
    </source>
</evidence>
<evidence type="ECO:0000313" key="2">
    <source>
        <dbReference type="Proteomes" id="UP001603857"/>
    </source>
</evidence>